<keyword evidence="2" id="KW-0472">Membrane</keyword>
<accession>A0ABR8QH12</accession>
<feature type="transmembrane region" description="Helical" evidence="2">
    <location>
        <begin position="59"/>
        <end position="81"/>
    </location>
</feature>
<evidence type="ECO:0000313" key="3">
    <source>
        <dbReference type="EMBL" id="MBD7919721.1"/>
    </source>
</evidence>
<protein>
    <submittedName>
        <fullName evidence="3">TadE family protein</fullName>
    </submittedName>
</protein>
<name>A0ABR8QH12_9CELL</name>
<dbReference type="Proteomes" id="UP000604241">
    <property type="component" value="Unassembled WGS sequence"/>
</dbReference>
<dbReference type="InterPro" id="IPR049790">
    <property type="entry name" value="Rv3655c/TadE"/>
</dbReference>
<keyword evidence="2" id="KW-1133">Transmembrane helix</keyword>
<feature type="compositionally biased region" description="Basic and acidic residues" evidence="1">
    <location>
        <begin position="1"/>
        <end position="10"/>
    </location>
</feature>
<dbReference type="EMBL" id="JACSQV010000015">
    <property type="protein sequence ID" value="MBD7919721.1"/>
    <property type="molecule type" value="Genomic_DNA"/>
</dbReference>
<comment type="caution">
    <text evidence="3">The sequence shown here is derived from an EMBL/GenBank/DDBJ whole genome shotgun (WGS) entry which is preliminary data.</text>
</comment>
<sequence>MTGRRRDARVVTRTGRTTATGPGVRESWDSRASRDARGSQVSGAGPHDRSDRGAVTAELAVGMVAVAAVLAAVLATGAATLTRLTCVDAARTGARVAALGEPDGEVVAAARHVLGARGGDVRVARDDRWVTVTVSAPFTAWPVAGARARASATSWAEP</sequence>
<feature type="region of interest" description="Disordered" evidence="1">
    <location>
        <begin position="1"/>
        <end position="51"/>
    </location>
</feature>
<evidence type="ECO:0000256" key="1">
    <source>
        <dbReference type="SAM" id="MobiDB-lite"/>
    </source>
</evidence>
<gene>
    <name evidence="3" type="ORF">H9657_15730</name>
</gene>
<proteinExistence type="predicted"/>
<organism evidence="3 4">
    <name type="scientific">Cellulomonas avistercoris</name>
    <dbReference type="NCBI Taxonomy" id="2762242"/>
    <lineage>
        <taxon>Bacteria</taxon>
        <taxon>Bacillati</taxon>
        <taxon>Actinomycetota</taxon>
        <taxon>Actinomycetes</taxon>
        <taxon>Micrococcales</taxon>
        <taxon>Cellulomonadaceae</taxon>
        <taxon>Cellulomonas</taxon>
    </lineage>
</organism>
<dbReference type="RefSeq" id="WP_191784375.1">
    <property type="nucleotide sequence ID" value="NZ_JACSQV010000015.1"/>
</dbReference>
<keyword evidence="2" id="KW-0812">Transmembrane</keyword>
<reference evidence="3 4" key="1">
    <citation type="submission" date="2020-08" db="EMBL/GenBank/DDBJ databases">
        <title>A Genomic Blueprint of the Chicken Gut Microbiome.</title>
        <authorList>
            <person name="Gilroy R."/>
            <person name="Ravi A."/>
            <person name="Getino M."/>
            <person name="Pursley I."/>
            <person name="Horton D.L."/>
            <person name="Alikhan N.-F."/>
            <person name="Baker D."/>
            <person name="Gharbi K."/>
            <person name="Hall N."/>
            <person name="Watson M."/>
            <person name="Adriaenssens E.M."/>
            <person name="Foster-Nyarko E."/>
            <person name="Jarju S."/>
            <person name="Secka A."/>
            <person name="Antonio M."/>
            <person name="Oren A."/>
            <person name="Chaudhuri R."/>
            <person name="La Ragione R.M."/>
            <person name="Hildebrand F."/>
            <person name="Pallen M.J."/>
        </authorList>
    </citation>
    <scope>NUCLEOTIDE SEQUENCE [LARGE SCALE GENOMIC DNA]</scope>
    <source>
        <strain evidence="3 4">Sa3CUA2</strain>
    </source>
</reference>
<feature type="compositionally biased region" description="Basic and acidic residues" evidence="1">
    <location>
        <begin position="26"/>
        <end position="37"/>
    </location>
</feature>
<keyword evidence="4" id="KW-1185">Reference proteome</keyword>
<dbReference type="NCBIfam" id="NF041390">
    <property type="entry name" value="TadE_Rv3655c"/>
    <property type="match status" value="1"/>
</dbReference>
<feature type="compositionally biased region" description="Low complexity" evidence="1">
    <location>
        <begin position="11"/>
        <end position="25"/>
    </location>
</feature>
<evidence type="ECO:0000313" key="4">
    <source>
        <dbReference type="Proteomes" id="UP000604241"/>
    </source>
</evidence>
<evidence type="ECO:0000256" key="2">
    <source>
        <dbReference type="SAM" id="Phobius"/>
    </source>
</evidence>